<dbReference type="EMBL" id="MT143875">
    <property type="protein sequence ID" value="QJB04183.1"/>
    <property type="molecule type" value="Genomic_DNA"/>
</dbReference>
<name>A0A6M3MEV3_9ZZZZ</name>
<accession>A0A6M3MEV3</accession>
<reference evidence="1" key="1">
    <citation type="submission" date="2020-03" db="EMBL/GenBank/DDBJ databases">
        <title>The deep terrestrial virosphere.</title>
        <authorList>
            <person name="Holmfeldt K."/>
            <person name="Nilsson E."/>
            <person name="Simone D."/>
            <person name="Lopez-Fernandez M."/>
            <person name="Wu X."/>
            <person name="de Brujin I."/>
            <person name="Lundin D."/>
            <person name="Andersson A."/>
            <person name="Bertilsson S."/>
            <person name="Dopson M."/>
        </authorList>
    </citation>
    <scope>NUCLEOTIDE SEQUENCE</scope>
    <source>
        <strain evidence="1">MM171B00429</strain>
    </source>
</reference>
<proteinExistence type="predicted"/>
<gene>
    <name evidence="1" type="ORF">MM171B00429_0001</name>
</gene>
<evidence type="ECO:0000313" key="1">
    <source>
        <dbReference type="EMBL" id="QJB04183.1"/>
    </source>
</evidence>
<protein>
    <submittedName>
        <fullName evidence="1">Uncharacterized protein</fullName>
    </submittedName>
</protein>
<sequence length="71" mass="8118">MIMEYEHISLVSRGGERYFCDLGKTGCTFQNHETGECQWSKRCEGQFMPGDKEMHKIDMCTLYSTLGVEGS</sequence>
<dbReference type="AlphaFoldDB" id="A0A6M3MEV3"/>
<organism evidence="1">
    <name type="scientific">viral metagenome</name>
    <dbReference type="NCBI Taxonomy" id="1070528"/>
    <lineage>
        <taxon>unclassified sequences</taxon>
        <taxon>metagenomes</taxon>
        <taxon>organismal metagenomes</taxon>
    </lineage>
</organism>